<reference evidence="2 3" key="1">
    <citation type="submission" date="2013-03" db="EMBL/GenBank/DDBJ databases">
        <title>The Genome Sequence of Exophiala aquamarina CBS 119918.</title>
        <authorList>
            <consortium name="The Broad Institute Genomics Platform"/>
            <person name="Cuomo C."/>
            <person name="de Hoog S."/>
            <person name="Gorbushina A."/>
            <person name="Walker B."/>
            <person name="Young S.K."/>
            <person name="Zeng Q."/>
            <person name="Gargeya S."/>
            <person name="Fitzgerald M."/>
            <person name="Haas B."/>
            <person name="Abouelleil A."/>
            <person name="Allen A.W."/>
            <person name="Alvarado L."/>
            <person name="Arachchi H.M."/>
            <person name="Berlin A.M."/>
            <person name="Chapman S.B."/>
            <person name="Gainer-Dewar J."/>
            <person name="Goldberg J."/>
            <person name="Griggs A."/>
            <person name="Gujja S."/>
            <person name="Hansen M."/>
            <person name="Howarth C."/>
            <person name="Imamovic A."/>
            <person name="Ireland A."/>
            <person name="Larimer J."/>
            <person name="McCowan C."/>
            <person name="Murphy C."/>
            <person name="Pearson M."/>
            <person name="Poon T.W."/>
            <person name="Priest M."/>
            <person name="Roberts A."/>
            <person name="Saif S."/>
            <person name="Shea T."/>
            <person name="Sisk P."/>
            <person name="Sykes S."/>
            <person name="Wortman J."/>
            <person name="Nusbaum C."/>
            <person name="Birren B."/>
        </authorList>
    </citation>
    <scope>NUCLEOTIDE SEQUENCE [LARGE SCALE GENOMIC DNA]</scope>
    <source>
        <strain evidence="2 3">CBS 119918</strain>
    </source>
</reference>
<gene>
    <name evidence="2" type="ORF">A1O9_06656</name>
</gene>
<keyword evidence="1" id="KW-1133">Transmembrane helix</keyword>
<accession>A0A072PT91</accession>
<feature type="non-terminal residue" evidence="2">
    <location>
        <position position="1"/>
    </location>
</feature>
<proteinExistence type="predicted"/>
<keyword evidence="1" id="KW-0472">Membrane</keyword>
<protein>
    <submittedName>
        <fullName evidence="2">Uncharacterized protein</fullName>
    </submittedName>
</protein>
<comment type="caution">
    <text evidence="2">The sequence shown here is derived from an EMBL/GenBank/DDBJ whole genome shotgun (WGS) entry which is preliminary data.</text>
</comment>
<dbReference type="GeneID" id="25281573"/>
<keyword evidence="3" id="KW-1185">Reference proteome</keyword>
<evidence type="ECO:0000313" key="3">
    <source>
        <dbReference type="Proteomes" id="UP000027920"/>
    </source>
</evidence>
<dbReference type="HOGENOM" id="CLU_2782749_0_0_1"/>
<dbReference type="OrthoDB" id="19091at2759"/>
<evidence type="ECO:0000313" key="2">
    <source>
        <dbReference type="EMBL" id="KEF58730.1"/>
    </source>
</evidence>
<dbReference type="VEuPathDB" id="FungiDB:A1O9_06656"/>
<dbReference type="EMBL" id="AMGV01000004">
    <property type="protein sequence ID" value="KEF58730.1"/>
    <property type="molecule type" value="Genomic_DNA"/>
</dbReference>
<sequence length="69" mass="7598">SIAEANGGNHRFLTGALALLLFRVAHVEFGIRDNNSLGRGRPVAYFRTLIWLAGMSAYATWLAKPHWGS</sequence>
<dbReference type="AlphaFoldDB" id="A0A072PT91"/>
<keyword evidence="1" id="KW-0812">Transmembrane</keyword>
<name>A0A072PT91_9EURO</name>
<dbReference type="RefSeq" id="XP_013261320.1">
    <property type="nucleotide sequence ID" value="XM_013405866.1"/>
</dbReference>
<dbReference type="Proteomes" id="UP000027920">
    <property type="component" value="Unassembled WGS sequence"/>
</dbReference>
<organism evidence="2 3">
    <name type="scientific">Exophiala aquamarina CBS 119918</name>
    <dbReference type="NCBI Taxonomy" id="1182545"/>
    <lineage>
        <taxon>Eukaryota</taxon>
        <taxon>Fungi</taxon>
        <taxon>Dikarya</taxon>
        <taxon>Ascomycota</taxon>
        <taxon>Pezizomycotina</taxon>
        <taxon>Eurotiomycetes</taxon>
        <taxon>Chaetothyriomycetidae</taxon>
        <taxon>Chaetothyriales</taxon>
        <taxon>Herpotrichiellaceae</taxon>
        <taxon>Exophiala</taxon>
    </lineage>
</organism>
<feature type="transmembrane region" description="Helical" evidence="1">
    <location>
        <begin position="43"/>
        <end position="63"/>
    </location>
</feature>
<dbReference type="STRING" id="1182545.A0A072PT91"/>
<evidence type="ECO:0000256" key="1">
    <source>
        <dbReference type="SAM" id="Phobius"/>
    </source>
</evidence>